<name>A0A1I8AAS4_9BILA</name>
<evidence type="ECO:0000313" key="3">
    <source>
        <dbReference type="Proteomes" id="UP000095287"/>
    </source>
</evidence>
<proteinExistence type="predicted"/>
<dbReference type="WBParaSite" id="L893_g3837.t1">
    <property type="protein sequence ID" value="L893_g3837.t1"/>
    <property type="gene ID" value="L893_g3837"/>
</dbReference>
<dbReference type="AlphaFoldDB" id="A0A1I8AAS4"/>
<dbReference type="PANTHER" id="PTHR24092:SF190">
    <property type="entry name" value="PHOSPHOLIPID-TRANSPORTING ATPASE"/>
    <property type="match status" value="1"/>
</dbReference>
<dbReference type="GO" id="GO:0005802">
    <property type="term" value="C:trans-Golgi network"/>
    <property type="evidence" value="ECO:0007669"/>
    <property type="project" value="TreeGrafter"/>
</dbReference>
<reference evidence="4" key="1">
    <citation type="submission" date="2016-11" db="UniProtKB">
        <authorList>
            <consortium name="WormBaseParasite"/>
        </authorList>
    </citation>
    <scope>IDENTIFICATION</scope>
</reference>
<protein>
    <submittedName>
        <fullName evidence="4">PhoLip_ATPase_N domain-containing protein</fullName>
    </submittedName>
</protein>
<keyword evidence="3" id="KW-1185">Reference proteome</keyword>
<feature type="domain" description="P-type ATPase N-terminal" evidence="2">
    <location>
        <begin position="123"/>
        <end position="175"/>
    </location>
</feature>
<dbReference type="InterPro" id="IPR032631">
    <property type="entry name" value="P-type_ATPase_N"/>
</dbReference>
<dbReference type="GO" id="GO:0007030">
    <property type="term" value="P:Golgi organization"/>
    <property type="evidence" value="ECO:0007669"/>
    <property type="project" value="TreeGrafter"/>
</dbReference>
<dbReference type="Proteomes" id="UP000095287">
    <property type="component" value="Unplaced"/>
</dbReference>
<feature type="compositionally biased region" description="Low complexity" evidence="1">
    <location>
        <begin position="38"/>
        <end position="47"/>
    </location>
</feature>
<evidence type="ECO:0000256" key="1">
    <source>
        <dbReference type="SAM" id="MobiDB-lite"/>
    </source>
</evidence>
<sequence length="185" mass="20465">MQLSESLLSTTCAIFLLAFCGYDSLLVALASASLNTSSSGGVSPSHDSSAKASNQTLKEEQHLVPLPSETAQRKSFAWQLKMNDIFARCCGGKKGRRRNNTDGDNSNGAGGSSLVATRQRLLRANDREYNDQFKYADNYIKTSKYNVVTFIPKNLFEQFQRLANTYFLFLLGLQVSLYAPPSPWS</sequence>
<dbReference type="GO" id="GO:0140326">
    <property type="term" value="F:ATPase-coupled intramembrane lipid transporter activity"/>
    <property type="evidence" value="ECO:0007669"/>
    <property type="project" value="TreeGrafter"/>
</dbReference>
<dbReference type="Pfam" id="PF16209">
    <property type="entry name" value="PhoLip_ATPase_N"/>
    <property type="match status" value="1"/>
</dbReference>
<evidence type="ECO:0000313" key="4">
    <source>
        <dbReference type="WBParaSite" id="L893_g3837.t1"/>
    </source>
</evidence>
<dbReference type="GO" id="GO:0005886">
    <property type="term" value="C:plasma membrane"/>
    <property type="evidence" value="ECO:0007669"/>
    <property type="project" value="TreeGrafter"/>
</dbReference>
<feature type="region of interest" description="Disordered" evidence="1">
    <location>
        <begin position="38"/>
        <end position="64"/>
    </location>
</feature>
<dbReference type="GO" id="GO:0045332">
    <property type="term" value="P:phospholipid translocation"/>
    <property type="evidence" value="ECO:0007669"/>
    <property type="project" value="TreeGrafter"/>
</dbReference>
<evidence type="ECO:0000259" key="2">
    <source>
        <dbReference type="Pfam" id="PF16209"/>
    </source>
</evidence>
<dbReference type="PANTHER" id="PTHR24092">
    <property type="entry name" value="PROBABLE PHOSPHOLIPID-TRANSPORTING ATPASE"/>
    <property type="match status" value="1"/>
</dbReference>
<accession>A0A1I8AAS4</accession>
<organism evidence="3 4">
    <name type="scientific">Steinernema glaseri</name>
    <dbReference type="NCBI Taxonomy" id="37863"/>
    <lineage>
        <taxon>Eukaryota</taxon>
        <taxon>Metazoa</taxon>
        <taxon>Ecdysozoa</taxon>
        <taxon>Nematoda</taxon>
        <taxon>Chromadorea</taxon>
        <taxon>Rhabditida</taxon>
        <taxon>Tylenchina</taxon>
        <taxon>Panagrolaimomorpha</taxon>
        <taxon>Strongyloidoidea</taxon>
        <taxon>Steinernematidae</taxon>
        <taxon>Steinernema</taxon>
    </lineage>
</organism>